<protein>
    <submittedName>
        <fullName evidence="1">Uncharacterized protein</fullName>
    </submittedName>
</protein>
<accession>A0A219ATG5</accession>
<dbReference type="KEGG" id="pchm:VFPPC_18709"/>
<reference evidence="1 2" key="1">
    <citation type="journal article" date="2016" name="PLoS Pathog.">
        <title>Biosynthesis of antibiotic leucinostatins in bio-control fungus Purpureocillium lilacinum and their inhibition on phytophthora revealed by genome mining.</title>
        <authorList>
            <person name="Wang G."/>
            <person name="Liu Z."/>
            <person name="Lin R."/>
            <person name="Li E."/>
            <person name="Mao Z."/>
            <person name="Ling J."/>
            <person name="Yang Y."/>
            <person name="Yin W.B."/>
            <person name="Xie B."/>
        </authorList>
    </citation>
    <scope>NUCLEOTIDE SEQUENCE [LARGE SCALE GENOMIC DNA]</scope>
    <source>
        <strain evidence="1">170</strain>
    </source>
</reference>
<dbReference type="AlphaFoldDB" id="A0A219ATG5"/>
<evidence type="ECO:0000313" key="2">
    <source>
        <dbReference type="Proteomes" id="UP000078397"/>
    </source>
</evidence>
<proteinExistence type="predicted"/>
<dbReference type="GeneID" id="33937401"/>
<gene>
    <name evidence="1" type="ORF">VFPPC_18709</name>
</gene>
<dbReference type="RefSeq" id="XP_022285976.1">
    <property type="nucleotide sequence ID" value="XM_022430280.1"/>
</dbReference>
<keyword evidence="2" id="KW-1185">Reference proteome</keyword>
<organism evidence="1 2">
    <name type="scientific">Pochonia chlamydosporia 170</name>
    <dbReference type="NCBI Taxonomy" id="1380566"/>
    <lineage>
        <taxon>Eukaryota</taxon>
        <taxon>Fungi</taxon>
        <taxon>Dikarya</taxon>
        <taxon>Ascomycota</taxon>
        <taxon>Pezizomycotina</taxon>
        <taxon>Sordariomycetes</taxon>
        <taxon>Hypocreomycetidae</taxon>
        <taxon>Hypocreales</taxon>
        <taxon>Clavicipitaceae</taxon>
        <taxon>Pochonia</taxon>
    </lineage>
</organism>
<sequence>MKNHISATQKQTRKETRGENTTLLFAPVTQRGFCEISFLLCTTTIRKVDSGHLAPSITRWLALASVESLFVDPSIPSGFCADSPSRLVWCSNAPSCAPGTTSPDQSVLGLSKAFPGW</sequence>
<dbReference type="Proteomes" id="UP000078397">
    <property type="component" value="Unassembled WGS sequence"/>
</dbReference>
<comment type="caution">
    <text evidence="1">The sequence shown here is derived from an EMBL/GenBank/DDBJ whole genome shotgun (WGS) entry which is preliminary data.</text>
</comment>
<dbReference type="EMBL" id="LSBJ02000001">
    <property type="protein sequence ID" value="OWT43564.1"/>
    <property type="molecule type" value="Genomic_DNA"/>
</dbReference>
<evidence type="ECO:0000313" key="1">
    <source>
        <dbReference type="EMBL" id="OWT43564.1"/>
    </source>
</evidence>
<name>A0A219ATG5_METCM</name>